<dbReference type="AlphaFoldDB" id="A0AAV4XNP1"/>
<evidence type="ECO:0000313" key="2">
    <source>
        <dbReference type="Proteomes" id="UP001054945"/>
    </source>
</evidence>
<reference evidence="1 2" key="1">
    <citation type="submission" date="2021-06" db="EMBL/GenBank/DDBJ databases">
        <title>Caerostris extrusa draft genome.</title>
        <authorList>
            <person name="Kono N."/>
            <person name="Arakawa K."/>
        </authorList>
    </citation>
    <scope>NUCLEOTIDE SEQUENCE [LARGE SCALE GENOMIC DNA]</scope>
</reference>
<sequence length="208" mass="24123">MKQHRKARKRDFYMFIEEGRVLLHIFINEESNKQIQHPKSLNRKELHKAEGVGKKVSYAPNLYPENTVMILQTNARTEIPVYMASISGDERRNFKSRSSPPFPPDTTPGILLFYLLPFKSQNVNAKEGEACPKNLSLIEEFNFYVDGVLKTAYLTNRKRANNSFDSMDMSEKWKIKSFTSWQKCGCKIDIRESVVEFDFLLKCHGDSS</sequence>
<keyword evidence="2" id="KW-1185">Reference proteome</keyword>
<comment type="caution">
    <text evidence="1">The sequence shown here is derived from an EMBL/GenBank/DDBJ whole genome shotgun (WGS) entry which is preliminary data.</text>
</comment>
<protein>
    <submittedName>
        <fullName evidence="1">Uncharacterized protein</fullName>
    </submittedName>
</protein>
<proteinExistence type="predicted"/>
<accession>A0AAV4XNP1</accession>
<organism evidence="1 2">
    <name type="scientific">Caerostris extrusa</name>
    <name type="common">Bark spider</name>
    <name type="synonym">Caerostris bankana</name>
    <dbReference type="NCBI Taxonomy" id="172846"/>
    <lineage>
        <taxon>Eukaryota</taxon>
        <taxon>Metazoa</taxon>
        <taxon>Ecdysozoa</taxon>
        <taxon>Arthropoda</taxon>
        <taxon>Chelicerata</taxon>
        <taxon>Arachnida</taxon>
        <taxon>Araneae</taxon>
        <taxon>Araneomorphae</taxon>
        <taxon>Entelegynae</taxon>
        <taxon>Araneoidea</taxon>
        <taxon>Araneidae</taxon>
        <taxon>Caerostris</taxon>
    </lineage>
</organism>
<evidence type="ECO:0000313" key="1">
    <source>
        <dbReference type="EMBL" id="GIY95825.1"/>
    </source>
</evidence>
<dbReference type="EMBL" id="BPLR01017967">
    <property type="protein sequence ID" value="GIY95825.1"/>
    <property type="molecule type" value="Genomic_DNA"/>
</dbReference>
<dbReference type="Proteomes" id="UP001054945">
    <property type="component" value="Unassembled WGS sequence"/>
</dbReference>
<name>A0AAV4XNP1_CAEEX</name>
<gene>
    <name evidence="1" type="ORF">CEXT_799421</name>
</gene>